<dbReference type="AlphaFoldDB" id="A0A5B8CJS6"/>
<accession>A0A5B8CJS6</accession>
<sequence length="223" mass="24233">MADHFVQGAFAFACSTDEAALIEEAWQLAADLIADVTPAPVSKELLAAFPPVLEGDPLSGFRAIFDDTSFPDFGADLTVKNSIDDPMTCTVSIFSSTDFQPWSIAGLIHRCCNASLSRAPIGFDWSFTSTRARPDSFGGGWCAIFANRIEIETTREALAIALDGDISLNRRDIWANDPAHPVEDWKTEVANDDTRLGYLDWADARVEMLAVIEESPSAPARSA</sequence>
<organism evidence="1 2">
    <name type="scientific">Sphingobium fuliginis ATCC 27551</name>
    <dbReference type="NCBI Taxonomy" id="1208342"/>
    <lineage>
        <taxon>Bacteria</taxon>
        <taxon>Pseudomonadati</taxon>
        <taxon>Pseudomonadota</taxon>
        <taxon>Alphaproteobacteria</taxon>
        <taxon>Sphingomonadales</taxon>
        <taxon>Sphingomonadaceae</taxon>
        <taxon>Sphingobium</taxon>
    </lineage>
</organism>
<dbReference type="KEGG" id="sufl:FIL70_04740"/>
<evidence type="ECO:0000313" key="1">
    <source>
        <dbReference type="EMBL" id="QDC39045.1"/>
    </source>
</evidence>
<dbReference type="Proteomes" id="UP000311469">
    <property type="component" value="Chromosome cSF1"/>
</dbReference>
<protein>
    <submittedName>
        <fullName evidence="1">Uncharacterized protein</fullName>
    </submittedName>
</protein>
<reference evidence="1 2" key="1">
    <citation type="submission" date="2019-06" db="EMBL/GenBank/DDBJ databases">
        <title>Genome organization and adaptive potential of archetypical organophosphate degarding Sphingobium fuliginis ATCC 27551.</title>
        <authorList>
            <person name="Sarwar A."/>
            <person name="Parthasarathy S."/>
            <person name="Singh C."/>
            <person name="Siddavattam D."/>
        </authorList>
    </citation>
    <scope>NUCLEOTIDE SEQUENCE [LARGE SCALE GENOMIC DNA]</scope>
    <source>
        <strain evidence="1 2">ATCC 27551</strain>
    </source>
</reference>
<dbReference type="EMBL" id="CP041016">
    <property type="protein sequence ID" value="QDC39045.1"/>
    <property type="molecule type" value="Genomic_DNA"/>
</dbReference>
<proteinExistence type="predicted"/>
<gene>
    <name evidence="1" type="ORF">FIL70_04740</name>
</gene>
<name>A0A5B8CJS6_SPHSA</name>
<evidence type="ECO:0000313" key="2">
    <source>
        <dbReference type="Proteomes" id="UP000311469"/>
    </source>
</evidence>